<protein>
    <recommendedName>
        <fullName evidence="1">RES domain-containing protein</fullName>
    </recommendedName>
</protein>
<dbReference type="Proteomes" id="UP000238163">
    <property type="component" value="Unassembled WGS sequence"/>
</dbReference>
<reference evidence="2 3" key="1">
    <citation type="submission" date="2018-03" db="EMBL/GenBank/DDBJ databases">
        <title>Genetic Diversity and Phenotypic Plasticity of AHL Mediated Quorum Sensing in Environmental Strains of Vibrio mediterranei.</title>
        <authorList>
            <person name="Lantoine F."/>
            <person name="Vouve F."/>
        </authorList>
    </citation>
    <scope>NUCLEOTIDE SEQUENCE [LARGE SCALE GENOMIC DNA]</scope>
    <source>
        <strain evidence="2 3">17LN0615E</strain>
    </source>
</reference>
<organism evidence="2 3">
    <name type="scientific">Vibrio mediterranei</name>
    <dbReference type="NCBI Taxonomy" id="689"/>
    <lineage>
        <taxon>Bacteria</taxon>
        <taxon>Pseudomonadati</taxon>
        <taxon>Pseudomonadota</taxon>
        <taxon>Gammaproteobacteria</taxon>
        <taxon>Vibrionales</taxon>
        <taxon>Vibrionaceae</taxon>
        <taxon>Vibrio</taxon>
    </lineage>
</organism>
<dbReference type="RefSeq" id="WP_096444363.1">
    <property type="nucleotide sequence ID" value="NZ_NWTN01000040.1"/>
</dbReference>
<gene>
    <name evidence="2" type="ORF">COR51_26430</name>
</gene>
<comment type="caution">
    <text evidence="2">The sequence shown here is derived from an EMBL/GenBank/DDBJ whole genome shotgun (WGS) entry which is preliminary data.</text>
</comment>
<name>A0ABX5D7T9_9VIBR</name>
<feature type="domain" description="RES" evidence="1">
    <location>
        <begin position="181"/>
        <end position="337"/>
    </location>
</feature>
<sequence>MPQLCCINCFTDTAITEFIQREGVSDYCYFCQSEDVLTVEPSMLTGLFELVLGCVEQQADGEHLSKVYVNDLKVISSAVSHPSSLVDSILGEVSIDKKFKLLDSILEFKDQWSTFKKHLIEENRYFPNNSLYGRIFTTTTIHEESSSLEGRTFLSTVDSLLKKRPINTVFYRARISDTNLTSDKMGTPPQDRASAGRANPVGIPYLYLAVDESTCFREVRPSNGATIYLSKVVATDELRLVDLTSPKQKLPLLKFDEEEIELTLKCLNLLEQFSDELSEPVLPEKSHLEYIPTQFICEFLRTIKGYDGLIFNSSYGAGKNVVLFSESKILIQEPIPHIVRSVEVHAEREH</sequence>
<evidence type="ECO:0000313" key="2">
    <source>
        <dbReference type="EMBL" id="PRQ64651.1"/>
    </source>
</evidence>
<evidence type="ECO:0000259" key="1">
    <source>
        <dbReference type="SMART" id="SM00953"/>
    </source>
</evidence>
<keyword evidence="3" id="KW-1185">Reference proteome</keyword>
<proteinExistence type="predicted"/>
<dbReference type="InterPro" id="IPR014914">
    <property type="entry name" value="RES_dom"/>
</dbReference>
<accession>A0ABX5D7T9</accession>
<dbReference type="EMBL" id="NWTN01000040">
    <property type="protein sequence ID" value="PRQ64651.1"/>
    <property type="molecule type" value="Genomic_DNA"/>
</dbReference>
<evidence type="ECO:0000313" key="3">
    <source>
        <dbReference type="Proteomes" id="UP000238163"/>
    </source>
</evidence>
<dbReference type="SMART" id="SM00953">
    <property type="entry name" value="RES"/>
    <property type="match status" value="1"/>
</dbReference>
<dbReference type="Pfam" id="PF08808">
    <property type="entry name" value="RES"/>
    <property type="match status" value="1"/>
</dbReference>